<keyword evidence="6" id="KW-1185">Reference proteome</keyword>
<protein>
    <recommendedName>
        <fullName evidence="3">Phosphoesterase</fullName>
        <ecNumber evidence="3">3.1.4.-</ecNumber>
    </recommendedName>
</protein>
<keyword evidence="2" id="KW-0378">Hydrolase</keyword>
<dbReference type="GO" id="GO:0046872">
    <property type="term" value="F:metal ion binding"/>
    <property type="evidence" value="ECO:0007669"/>
    <property type="project" value="UniProtKB-KW"/>
</dbReference>
<evidence type="ECO:0000256" key="1">
    <source>
        <dbReference type="ARBA" id="ARBA00022723"/>
    </source>
</evidence>
<dbReference type="NCBIfam" id="TIGR00040">
    <property type="entry name" value="yfcE"/>
    <property type="match status" value="1"/>
</dbReference>
<dbReference type="EC" id="3.1.4.-" evidence="3"/>
<dbReference type="InterPro" id="IPR000979">
    <property type="entry name" value="Phosphodiesterase_MJ0936/Vps29"/>
</dbReference>
<evidence type="ECO:0000313" key="6">
    <source>
        <dbReference type="Proteomes" id="UP000509346"/>
    </source>
</evidence>
<dbReference type="GO" id="GO:0005737">
    <property type="term" value="C:cytoplasm"/>
    <property type="evidence" value="ECO:0007669"/>
    <property type="project" value="TreeGrafter"/>
</dbReference>
<dbReference type="InterPro" id="IPR011152">
    <property type="entry name" value="Pesterase_MJ0912"/>
</dbReference>
<keyword evidence="1 3" id="KW-0479">Metal-binding</keyword>
<dbReference type="PANTHER" id="PTHR42850">
    <property type="entry name" value="METALLOPHOSPHOESTERASE"/>
    <property type="match status" value="1"/>
</dbReference>
<evidence type="ECO:0000259" key="4">
    <source>
        <dbReference type="Pfam" id="PF12850"/>
    </source>
</evidence>
<evidence type="ECO:0000256" key="2">
    <source>
        <dbReference type="ARBA" id="ARBA00022801"/>
    </source>
</evidence>
<evidence type="ECO:0000256" key="3">
    <source>
        <dbReference type="RuleBase" id="RU362039"/>
    </source>
</evidence>
<feature type="domain" description="Calcineurin-like phosphoesterase" evidence="4">
    <location>
        <begin position="1"/>
        <end position="199"/>
    </location>
</feature>
<comment type="cofactor">
    <cofactor evidence="3">
        <name>a divalent metal cation</name>
        <dbReference type="ChEBI" id="CHEBI:60240"/>
    </cofactor>
</comment>
<sequence length="235" mass="25830">MKVGVISDIHGNLVALEAVLEDMPSVDLLVCAGDVVGYNPWHAECAAAIRGEGDHGLSDEAAAMLPDGEVPTVMGNHDRAVAFDQAYGFNDMAAAAVDHARETCSDDQLEWLGELPEQRVVCDRQMRLVHGHPNDPDRYTYPEEYNPDMLGDEDVLVTGHTHVQGHEFFDEGLILNPGAVGQPRDGDPRAAYSLVDFDSREIEARRVEYDIDRVVDAVREADLPLRIGTRLRSGQ</sequence>
<dbReference type="OrthoDB" id="9937at2157"/>
<comment type="similarity">
    <text evidence="3">Belongs to the metallophosphoesterase superfamily. YfcE family.</text>
</comment>
<dbReference type="EMBL" id="CP058909">
    <property type="protein sequence ID" value="QLH80347.1"/>
    <property type="molecule type" value="Genomic_DNA"/>
</dbReference>
<dbReference type="PROSITE" id="PS01269">
    <property type="entry name" value="UPF0025"/>
    <property type="match status" value="1"/>
</dbReference>
<accession>A0A7D5STA2</accession>
<dbReference type="PIRSF" id="PIRSF000883">
    <property type="entry name" value="Pesterase_MJ0912"/>
    <property type="match status" value="1"/>
</dbReference>
<dbReference type="Pfam" id="PF12850">
    <property type="entry name" value="Metallophos_2"/>
    <property type="match status" value="1"/>
</dbReference>
<dbReference type="Proteomes" id="UP000509346">
    <property type="component" value="Chromosome"/>
</dbReference>
<dbReference type="InterPro" id="IPR020935">
    <property type="entry name" value="PdiEstase_YfcE_CS"/>
</dbReference>
<dbReference type="Gene3D" id="3.60.21.10">
    <property type="match status" value="1"/>
</dbReference>
<dbReference type="InterPro" id="IPR050126">
    <property type="entry name" value="Ap4A_hydrolase"/>
</dbReference>
<dbReference type="InterPro" id="IPR029052">
    <property type="entry name" value="Metallo-depent_PP-like"/>
</dbReference>
<dbReference type="PANTHER" id="PTHR42850:SF2">
    <property type="entry name" value="BLL5683 PROTEIN"/>
    <property type="match status" value="1"/>
</dbReference>
<gene>
    <name evidence="5" type="ORF">HZS54_01310</name>
</gene>
<dbReference type="GO" id="GO:0016791">
    <property type="term" value="F:phosphatase activity"/>
    <property type="evidence" value="ECO:0007669"/>
    <property type="project" value="TreeGrafter"/>
</dbReference>
<dbReference type="InterPro" id="IPR024654">
    <property type="entry name" value="Calcineurin-like_PHP_lpxH"/>
</dbReference>
<organism evidence="5 6">
    <name type="scientific">Halosimplex pelagicum</name>
    <dbReference type="NCBI Taxonomy" id="869886"/>
    <lineage>
        <taxon>Archaea</taxon>
        <taxon>Methanobacteriati</taxon>
        <taxon>Methanobacteriota</taxon>
        <taxon>Stenosarchaea group</taxon>
        <taxon>Halobacteria</taxon>
        <taxon>Halobacteriales</taxon>
        <taxon>Haloarculaceae</taxon>
        <taxon>Halosimplex</taxon>
    </lineage>
</organism>
<dbReference type="GeneID" id="56081185"/>
<name>A0A7D5STA2_9EURY</name>
<dbReference type="AlphaFoldDB" id="A0A7D5STA2"/>
<reference evidence="5 6" key="1">
    <citation type="submission" date="2020-07" db="EMBL/GenBank/DDBJ databases">
        <title>Halosimplex litoreum sp. nov. and Halosimplex rubrum sp. nov., isolated from different salt environments.</title>
        <authorList>
            <person name="Cui H."/>
        </authorList>
    </citation>
    <scope>NUCLEOTIDE SEQUENCE [LARGE SCALE GENOMIC DNA]</scope>
    <source>
        <strain evidence="5 6">R2</strain>
    </source>
</reference>
<dbReference type="SUPFAM" id="SSF56300">
    <property type="entry name" value="Metallo-dependent phosphatases"/>
    <property type="match status" value="1"/>
</dbReference>
<dbReference type="KEGG" id="hpel:HZS54_01310"/>
<proteinExistence type="inferred from homology"/>
<evidence type="ECO:0000313" key="5">
    <source>
        <dbReference type="EMBL" id="QLH80347.1"/>
    </source>
</evidence>
<dbReference type="RefSeq" id="WP_179920176.1">
    <property type="nucleotide sequence ID" value="NZ_CP058909.1"/>
</dbReference>